<evidence type="ECO:0000313" key="2">
    <source>
        <dbReference type="Proteomes" id="UP000503129"/>
    </source>
</evidence>
<name>A0A856MQE5_9CYAN</name>
<evidence type="ECO:0000313" key="1">
    <source>
        <dbReference type="EMBL" id="QDL11821.1"/>
    </source>
</evidence>
<organism evidence="1 2">
    <name type="scientific">Brasilonema sennae CENA114</name>
    <dbReference type="NCBI Taxonomy" id="415709"/>
    <lineage>
        <taxon>Bacteria</taxon>
        <taxon>Bacillati</taxon>
        <taxon>Cyanobacteriota</taxon>
        <taxon>Cyanophyceae</taxon>
        <taxon>Nostocales</taxon>
        <taxon>Scytonemataceae</taxon>
        <taxon>Brasilonema</taxon>
        <taxon>Bromeliae group (in: Brasilonema)</taxon>
    </lineage>
</organism>
<dbReference type="RefSeq" id="WP_169266652.1">
    <property type="nucleotide sequence ID" value="NZ_CAWOXK010000001.1"/>
</dbReference>
<dbReference type="AlphaFoldDB" id="A0A856MQE5"/>
<dbReference type="KEGG" id="bsen:DP114_31500"/>
<dbReference type="EMBL" id="CP030118">
    <property type="protein sequence ID" value="QDL11821.1"/>
    <property type="molecule type" value="Genomic_DNA"/>
</dbReference>
<gene>
    <name evidence="1" type="ORF">DP114_31500</name>
</gene>
<proteinExistence type="predicted"/>
<accession>A0A856MQE5</accession>
<keyword evidence="2" id="KW-1185">Reference proteome</keyword>
<sequence>MIISDLNYCEAVEFANKIIGGATADVVGDAYAGPGVATAYAVALAQGNITYTSATANTIVRQQPNVTISKAQVKADAFAIDETGRDKDKIRDTDVFVLHT</sequence>
<reference evidence="1 2" key="1">
    <citation type="submission" date="2018-06" db="EMBL/GenBank/DDBJ databases">
        <title>Comparative genomics of Brasilonema spp. strains.</title>
        <authorList>
            <person name="Alvarenga D.O."/>
            <person name="Fiore M.F."/>
            <person name="Varani A.M."/>
        </authorList>
    </citation>
    <scope>NUCLEOTIDE SEQUENCE [LARGE SCALE GENOMIC DNA]</scope>
    <source>
        <strain evidence="1 2">CENA114</strain>
    </source>
</reference>
<dbReference type="Proteomes" id="UP000503129">
    <property type="component" value="Chromosome"/>
</dbReference>
<protein>
    <submittedName>
        <fullName evidence="1">Uncharacterized protein</fullName>
    </submittedName>
</protein>